<protein>
    <recommendedName>
        <fullName evidence="6">Fibronectin type-III domain-containing protein</fullName>
    </recommendedName>
</protein>
<dbReference type="InterPro" id="IPR013783">
    <property type="entry name" value="Ig-like_fold"/>
</dbReference>
<dbReference type="InterPro" id="IPR003961">
    <property type="entry name" value="FN3_dom"/>
</dbReference>
<evidence type="ECO:0000256" key="1">
    <source>
        <dbReference type="ARBA" id="ARBA00022729"/>
    </source>
</evidence>
<dbReference type="InterPro" id="IPR050379">
    <property type="entry name" value="Type-I_Cytokine_Rcpt"/>
</dbReference>
<evidence type="ECO:0000256" key="3">
    <source>
        <dbReference type="ARBA" id="ARBA00023157"/>
    </source>
</evidence>
<dbReference type="SUPFAM" id="SSF49265">
    <property type="entry name" value="Fibronectin type III"/>
    <property type="match status" value="1"/>
</dbReference>
<dbReference type="EMBL" id="JAPWTJ010002732">
    <property type="protein sequence ID" value="KAJ8964751.1"/>
    <property type="molecule type" value="Genomic_DNA"/>
</dbReference>
<dbReference type="PROSITE" id="PS50853">
    <property type="entry name" value="FN3"/>
    <property type="match status" value="1"/>
</dbReference>
<dbReference type="PANTHER" id="PTHR23036:SF151">
    <property type="entry name" value="FIBRONECTIN TYPE-III DOMAIN-CONTAINING PROTEIN"/>
    <property type="match status" value="1"/>
</dbReference>
<keyword evidence="5" id="KW-0325">Glycoprotein</keyword>
<dbReference type="Pfam" id="PF00041">
    <property type="entry name" value="fn3"/>
    <property type="match status" value="1"/>
</dbReference>
<evidence type="ECO:0000313" key="8">
    <source>
        <dbReference type="Proteomes" id="UP001162164"/>
    </source>
</evidence>
<evidence type="ECO:0000259" key="6">
    <source>
        <dbReference type="PROSITE" id="PS50853"/>
    </source>
</evidence>
<feature type="domain" description="Fibronectin type-III" evidence="6">
    <location>
        <begin position="110"/>
        <end position="231"/>
    </location>
</feature>
<keyword evidence="4" id="KW-0675">Receptor</keyword>
<dbReference type="SMART" id="SM00060">
    <property type="entry name" value="FN3"/>
    <property type="match status" value="1"/>
</dbReference>
<keyword evidence="1" id="KW-0732">Signal</keyword>
<comment type="caution">
    <text evidence="7">The sequence shown here is derived from an EMBL/GenBank/DDBJ whole genome shotgun (WGS) entry which is preliminary data.</text>
</comment>
<dbReference type="InterPro" id="IPR036116">
    <property type="entry name" value="FN3_sf"/>
</dbReference>
<name>A0ABQ9IT55_9CUCU</name>
<evidence type="ECO:0000256" key="4">
    <source>
        <dbReference type="ARBA" id="ARBA00023170"/>
    </source>
</evidence>
<dbReference type="CDD" id="cd00063">
    <property type="entry name" value="FN3"/>
    <property type="match status" value="1"/>
</dbReference>
<evidence type="ECO:0000313" key="7">
    <source>
        <dbReference type="EMBL" id="KAJ8964751.1"/>
    </source>
</evidence>
<proteinExistence type="predicted"/>
<dbReference type="PRINTS" id="PR00014">
    <property type="entry name" value="FNTYPEIII"/>
</dbReference>
<evidence type="ECO:0000256" key="2">
    <source>
        <dbReference type="ARBA" id="ARBA00022737"/>
    </source>
</evidence>
<dbReference type="PANTHER" id="PTHR23036">
    <property type="entry name" value="CYTOKINE RECEPTOR"/>
    <property type="match status" value="1"/>
</dbReference>
<keyword evidence="8" id="KW-1185">Reference proteome</keyword>
<gene>
    <name evidence="7" type="ORF">NQ317_008056</name>
</gene>
<dbReference type="Proteomes" id="UP001162164">
    <property type="component" value="Unassembled WGS sequence"/>
</dbReference>
<keyword evidence="3" id="KW-1015">Disulfide bond</keyword>
<dbReference type="Gene3D" id="2.60.40.10">
    <property type="entry name" value="Immunoglobulins"/>
    <property type="match status" value="1"/>
</dbReference>
<organism evidence="7 8">
    <name type="scientific">Molorchus minor</name>
    <dbReference type="NCBI Taxonomy" id="1323400"/>
    <lineage>
        <taxon>Eukaryota</taxon>
        <taxon>Metazoa</taxon>
        <taxon>Ecdysozoa</taxon>
        <taxon>Arthropoda</taxon>
        <taxon>Hexapoda</taxon>
        <taxon>Insecta</taxon>
        <taxon>Pterygota</taxon>
        <taxon>Neoptera</taxon>
        <taxon>Endopterygota</taxon>
        <taxon>Coleoptera</taxon>
        <taxon>Polyphaga</taxon>
        <taxon>Cucujiformia</taxon>
        <taxon>Chrysomeloidea</taxon>
        <taxon>Cerambycidae</taxon>
        <taxon>Lamiinae</taxon>
        <taxon>Monochamini</taxon>
        <taxon>Molorchus</taxon>
    </lineage>
</organism>
<sequence length="237" mass="26563">MSRVFSAGSYAPFPKRWAYLARHHILDKSSSYSSSVRFFISKVLETSVLSVQVSSGSFQNLQVVSVDRPVRLIYQLGPQCPVTCSLAYDELQHINNWNHIQINNLTVPGDPQDIKVTPINSTSIRVNWKPPQVHERNGIILGYHVHVQEVKDELLCTDALCTMYFLRVHKENQGQSLLNEPMKFNVMGNSLLELDVTSLQPDTTYAVQVAALTRKGDGDRSPPVSIHTPGVSLIDLH</sequence>
<reference evidence="7" key="1">
    <citation type="journal article" date="2023" name="Insect Mol. Biol.">
        <title>Genome sequencing provides insights into the evolution of gene families encoding plant cell wall-degrading enzymes in longhorned beetles.</title>
        <authorList>
            <person name="Shin N.R."/>
            <person name="Okamura Y."/>
            <person name="Kirsch R."/>
            <person name="Pauchet Y."/>
        </authorList>
    </citation>
    <scope>NUCLEOTIDE SEQUENCE</scope>
    <source>
        <strain evidence="7">MMC_N1</strain>
    </source>
</reference>
<keyword evidence="2" id="KW-0677">Repeat</keyword>
<evidence type="ECO:0000256" key="5">
    <source>
        <dbReference type="ARBA" id="ARBA00023180"/>
    </source>
</evidence>
<accession>A0ABQ9IT55</accession>